<sequence length="120" mass="13189">MRSIVFDTREPQRLAAFYAGLLGGKITTEEHDWYVVTDPDGRRIACQLSAEHEAPRFPDPAASQQVHLDVLVDDIDDAERQVLALGAVRVTTPHPEGGFRVFLDPAGHPFCLIPSDAIPS</sequence>
<reference evidence="2" key="1">
    <citation type="submission" date="2023-02" db="EMBL/GenBank/DDBJ databases">
        <title>Actinokineospora globicatena NBRC 15670.</title>
        <authorList>
            <person name="Ichikawa N."/>
            <person name="Sato H."/>
            <person name="Tonouchi N."/>
        </authorList>
    </citation>
    <scope>NUCLEOTIDE SEQUENCE</scope>
    <source>
        <strain evidence="2">NBRC 15670</strain>
    </source>
</reference>
<organism evidence="2 3">
    <name type="scientific">Actinokineospora globicatena</name>
    <dbReference type="NCBI Taxonomy" id="103729"/>
    <lineage>
        <taxon>Bacteria</taxon>
        <taxon>Bacillati</taxon>
        <taxon>Actinomycetota</taxon>
        <taxon>Actinomycetes</taxon>
        <taxon>Pseudonocardiales</taxon>
        <taxon>Pseudonocardiaceae</taxon>
        <taxon>Actinokineospora</taxon>
    </lineage>
</organism>
<dbReference type="PANTHER" id="PTHR35908:SF1">
    <property type="entry name" value="CONSERVED PROTEIN"/>
    <property type="match status" value="1"/>
</dbReference>
<dbReference type="CDD" id="cd06587">
    <property type="entry name" value="VOC"/>
    <property type="match status" value="1"/>
</dbReference>
<feature type="domain" description="VOC" evidence="1">
    <location>
        <begin position="1"/>
        <end position="115"/>
    </location>
</feature>
<evidence type="ECO:0000313" key="3">
    <source>
        <dbReference type="Proteomes" id="UP001165042"/>
    </source>
</evidence>
<dbReference type="EMBL" id="BSSD01000001">
    <property type="protein sequence ID" value="GLW90097.1"/>
    <property type="molecule type" value="Genomic_DNA"/>
</dbReference>
<dbReference type="Pfam" id="PF18029">
    <property type="entry name" value="Glyoxalase_6"/>
    <property type="match status" value="1"/>
</dbReference>
<evidence type="ECO:0000313" key="2">
    <source>
        <dbReference type="EMBL" id="GLW90097.1"/>
    </source>
</evidence>
<dbReference type="PANTHER" id="PTHR35908">
    <property type="entry name" value="HYPOTHETICAL FUSION PROTEIN"/>
    <property type="match status" value="1"/>
</dbReference>
<dbReference type="PROSITE" id="PS51819">
    <property type="entry name" value="VOC"/>
    <property type="match status" value="1"/>
</dbReference>
<dbReference type="InterPro" id="IPR037523">
    <property type="entry name" value="VOC_core"/>
</dbReference>
<dbReference type="Gene3D" id="3.10.180.10">
    <property type="entry name" value="2,3-Dihydroxybiphenyl 1,2-Dioxygenase, domain 1"/>
    <property type="match status" value="1"/>
</dbReference>
<comment type="caution">
    <text evidence="2">The sequence shown here is derived from an EMBL/GenBank/DDBJ whole genome shotgun (WGS) entry which is preliminary data.</text>
</comment>
<keyword evidence="3" id="KW-1185">Reference proteome</keyword>
<gene>
    <name evidence="2" type="ORF">Aglo03_09130</name>
</gene>
<proteinExistence type="predicted"/>
<protein>
    <submittedName>
        <fullName evidence="2">Glyoxalase</fullName>
    </submittedName>
</protein>
<dbReference type="AlphaFoldDB" id="A0A9W6QK76"/>
<dbReference type="InterPro" id="IPR029068">
    <property type="entry name" value="Glyas_Bleomycin-R_OHBP_Dase"/>
</dbReference>
<dbReference type="RefSeq" id="WP_285607828.1">
    <property type="nucleotide sequence ID" value="NZ_BSSD01000001.1"/>
</dbReference>
<evidence type="ECO:0000259" key="1">
    <source>
        <dbReference type="PROSITE" id="PS51819"/>
    </source>
</evidence>
<dbReference type="Proteomes" id="UP001165042">
    <property type="component" value="Unassembled WGS sequence"/>
</dbReference>
<accession>A0A9W6QK76</accession>
<name>A0A9W6QK76_9PSEU</name>
<dbReference type="InterPro" id="IPR041581">
    <property type="entry name" value="Glyoxalase_6"/>
</dbReference>
<dbReference type="SUPFAM" id="SSF54593">
    <property type="entry name" value="Glyoxalase/Bleomycin resistance protein/Dihydroxybiphenyl dioxygenase"/>
    <property type="match status" value="1"/>
</dbReference>